<keyword evidence="2" id="KW-1185">Reference proteome</keyword>
<protein>
    <submittedName>
        <fullName evidence="1">Uncharacterized protein</fullName>
    </submittedName>
</protein>
<dbReference type="Proteomes" id="UP001194696">
    <property type="component" value="Unassembled WGS sequence"/>
</dbReference>
<evidence type="ECO:0000313" key="2">
    <source>
        <dbReference type="Proteomes" id="UP001194696"/>
    </source>
</evidence>
<sequence length="113" mass="12956">MTVCVAHNQVQPEESILKDEYNSINQKIRYLQEANLLALQLIYPSPEIDKIVDEYTPAPVLKPGQWNSYEVTSIWLCNQHSARSYSRNLEDAIRTLKAERTEIVRGLLGVTPQ</sequence>
<organism evidence="1 2">
    <name type="scientific">Linnemannia gamsii</name>
    <dbReference type="NCBI Taxonomy" id="64522"/>
    <lineage>
        <taxon>Eukaryota</taxon>
        <taxon>Fungi</taxon>
        <taxon>Fungi incertae sedis</taxon>
        <taxon>Mucoromycota</taxon>
        <taxon>Mortierellomycotina</taxon>
        <taxon>Mortierellomycetes</taxon>
        <taxon>Mortierellales</taxon>
        <taxon>Mortierellaceae</taxon>
        <taxon>Linnemannia</taxon>
    </lineage>
</organism>
<name>A0ABQ7K0Y0_9FUNG</name>
<reference evidence="1 2" key="1">
    <citation type="journal article" date="2020" name="Fungal Divers.">
        <title>Resolving the Mortierellaceae phylogeny through synthesis of multi-gene phylogenetics and phylogenomics.</title>
        <authorList>
            <person name="Vandepol N."/>
            <person name="Liber J."/>
            <person name="Desiro A."/>
            <person name="Na H."/>
            <person name="Kennedy M."/>
            <person name="Barry K."/>
            <person name="Grigoriev I.V."/>
            <person name="Miller A.N."/>
            <person name="O'Donnell K."/>
            <person name="Stajich J.E."/>
            <person name="Bonito G."/>
        </authorList>
    </citation>
    <scope>NUCLEOTIDE SEQUENCE [LARGE SCALE GENOMIC DNA]</scope>
    <source>
        <strain evidence="1 2">AD045</strain>
    </source>
</reference>
<gene>
    <name evidence="1" type="ORF">BGZ96_007487</name>
</gene>
<evidence type="ECO:0000313" key="1">
    <source>
        <dbReference type="EMBL" id="KAG0288755.1"/>
    </source>
</evidence>
<proteinExistence type="predicted"/>
<accession>A0ABQ7K0Y0</accession>
<dbReference type="EMBL" id="JAAAIM010000388">
    <property type="protein sequence ID" value="KAG0288755.1"/>
    <property type="molecule type" value="Genomic_DNA"/>
</dbReference>
<comment type="caution">
    <text evidence="1">The sequence shown here is derived from an EMBL/GenBank/DDBJ whole genome shotgun (WGS) entry which is preliminary data.</text>
</comment>